<organism evidence="9 10">
    <name type="scientific">Chrysochromulina tobinii</name>
    <dbReference type="NCBI Taxonomy" id="1460289"/>
    <lineage>
        <taxon>Eukaryota</taxon>
        <taxon>Haptista</taxon>
        <taxon>Haptophyta</taxon>
        <taxon>Prymnesiophyceae</taxon>
        <taxon>Prymnesiales</taxon>
        <taxon>Chrysochromulinaceae</taxon>
        <taxon>Chrysochromulina</taxon>
    </lineage>
</organism>
<evidence type="ECO:0000313" key="10">
    <source>
        <dbReference type="Proteomes" id="UP000037460"/>
    </source>
</evidence>
<evidence type="ECO:0000256" key="2">
    <source>
        <dbReference type="ARBA" id="ARBA00008817"/>
    </source>
</evidence>
<keyword evidence="10" id="KW-1185">Reference proteome</keyword>
<dbReference type="PANTHER" id="PTHR12388:SF0">
    <property type="entry name" value="MITOCHONDRIAL IMPORT INNER MEMBRANE TRANSLOCASE SUBUNIT TIM16"/>
    <property type="match status" value="1"/>
</dbReference>
<comment type="similarity">
    <text evidence="2">Belongs to the TIM16/PAM16 family.</text>
</comment>
<proteinExistence type="inferred from homology"/>
<reference evidence="10" key="1">
    <citation type="journal article" date="2015" name="PLoS Genet.">
        <title>Genome Sequence and Transcriptome Analyses of Chrysochromulina tobin: Metabolic Tools for Enhanced Algal Fitness in the Prominent Order Prymnesiales (Haptophyceae).</title>
        <authorList>
            <person name="Hovde B.T."/>
            <person name="Deodato C.R."/>
            <person name="Hunsperger H.M."/>
            <person name="Ryken S.A."/>
            <person name="Yost W."/>
            <person name="Jha R.K."/>
            <person name="Patterson J."/>
            <person name="Monnat R.J. Jr."/>
            <person name="Barlow S.B."/>
            <person name="Starkenburg S.R."/>
            <person name="Cattolico R.A."/>
        </authorList>
    </citation>
    <scope>NUCLEOTIDE SEQUENCE</scope>
    <source>
        <strain evidence="10">CCMP291</strain>
    </source>
</reference>
<dbReference type="InterPro" id="IPR036869">
    <property type="entry name" value="J_dom_sf"/>
</dbReference>
<evidence type="ECO:0000256" key="5">
    <source>
        <dbReference type="ARBA" id="ARBA00022927"/>
    </source>
</evidence>
<keyword evidence="7" id="KW-0496">Mitochondrion</keyword>
<keyword evidence="4" id="KW-0999">Mitochondrion inner membrane</keyword>
<evidence type="ECO:0000313" key="9">
    <source>
        <dbReference type="EMBL" id="KOO24575.1"/>
    </source>
</evidence>
<comment type="caution">
    <text evidence="9">The sequence shown here is derived from an EMBL/GenBank/DDBJ whole genome shotgun (WGS) entry which is preliminary data.</text>
</comment>
<dbReference type="OrthoDB" id="240298at2759"/>
<gene>
    <name evidence="9" type="ORF">Ctob_007072</name>
</gene>
<dbReference type="Proteomes" id="UP000037460">
    <property type="component" value="Unassembled WGS sequence"/>
</dbReference>
<dbReference type="AlphaFoldDB" id="A0A0M0JDN0"/>
<dbReference type="GO" id="GO:0005744">
    <property type="term" value="C:TIM23 mitochondrial import inner membrane translocase complex"/>
    <property type="evidence" value="ECO:0007669"/>
    <property type="project" value="InterPro"/>
</dbReference>
<evidence type="ECO:0000256" key="3">
    <source>
        <dbReference type="ARBA" id="ARBA00022448"/>
    </source>
</evidence>
<sequence length="112" mass="11395">MIDAFTTSFTTTSPSTYDNGGASAAANAAKAGLRSGRGGLLESEARMILNVKPTATEAEVLEAHKRLIEMNDPSKGGSKYLQQKVSNACDVLLVDRGGSSSSSAGAGASGKQ</sequence>
<evidence type="ECO:0000256" key="6">
    <source>
        <dbReference type="ARBA" id="ARBA00023010"/>
    </source>
</evidence>
<dbReference type="PANTHER" id="PTHR12388">
    <property type="entry name" value="MITOCHONDRIA ASSOCIATED GRANULOCYTE MACROPHAGE CSF SIGNALING MOLECULE"/>
    <property type="match status" value="1"/>
</dbReference>
<dbReference type="GO" id="GO:0030150">
    <property type="term" value="P:protein import into mitochondrial matrix"/>
    <property type="evidence" value="ECO:0007669"/>
    <property type="project" value="InterPro"/>
</dbReference>
<keyword evidence="3" id="KW-0813">Transport</keyword>
<protein>
    <submittedName>
        <fullName evidence="9">Uncharacterized protein</fullName>
    </submittedName>
</protein>
<dbReference type="EMBL" id="JWZX01003078">
    <property type="protein sequence ID" value="KOO24575.1"/>
    <property type="molecule type" value="Genomic_DNA"/>
</dbReference>
<dbReference type="Gene3D" id="1.10.287.110">
    <property type="entry name" value="DnaJ domain"/>
    <property type="match status" value="1"/>
</dbReference>
<keyword evidence="6" id="KW-0811">Translocation</keyword>
<evidence type="ECO:0000256" key="1">
    <source>
        <dbReference type="ARBA" id="ARBA00004637"/>
    </source>
</evidence>
<keyword evidence="5" id="KW-0653">Protein transport</keyword>
<dbReference type="SUPFAM" id="SSF46565">
    <property type="entry name" value="Chaperone J-domain"/>
    <property type="match status" value="1"/>
</dbReference>
<accession>A0A0M0JDN0</accession>
<evidence type="ECO:0000256" key="4">
    <source>
        <dbReference type="ARBA" id="ARBA00022792"/>
    </source>
</evidence>
<evidence type="ECO:0000256" key="7">
    <source>
        <dbReference type="ARBA" id="ARBA00023128"/>
    </source>
</evidence>
<name>A0A0M0JDN0_9EUKA</name>
<evidence type="ECO:0000256" key="8">
    <source>
        <dbReference type="ARBA" id="ARBA00023136"/>
    </source>
</evidence>
<dbReference type="Pfam" id="PF03656">
    <property type="entry name" value="Pam16"/>
    <property type="match status" value="1"/>
</dbReference>
<keyword evidence="8" id="KW-0472">Membrane</keyword>
<comment type="subcellular location">
    <subcellularLocation>
        <location evidence="1">Mitochondrion inner membrane</location>
        <topology evidence="1">Peripheral membrane protein</topology>
    </subcellularLocation>
</comment>
<dbReference type="InterPro" id="IPR005341">
    <property type="entry name" value="Tim16"/>
</dbReference>